<dbReference type="EMBL" id="LBWG01000012">
    <property type="protein sequence ID" value="KKR04095.1"/>
    <property type="molecule type" value="Genomic_DNA"/>
</dbReference>
<comment type="caution">
    <text evidence="2">The sequence shown here is derived from an EMBL/GenBank/DDBJ whole genome shotgun (WGS) entry which is preliminary data.</text>
</comment>
<keyword evidence="1" id="KW-1133">Transmembrane helix</keyword>
<proteinExistence type="predicted"/>
<reference evidence="2 3" key="1">
    <citation type="journal article" date="2015" name="Nature">
        <title>rRNA introns, odd ribosomes, and small enigmatic genomes across a large radiation of phyla.</title>
        <authorList>
            <person name="Brown C.T."/>
            <person name="Hug L.A."/>
            <person name="Thomas B.C."/>
            <person name="Sharon I."/>
            <person name="Castelle C.J."/>
            <person name="Singh A."/>
            <person name="Wilkins M.J."/>
            <person name="Williams K.H."/>
            <person name="Banfield J.F."/>
        </authorList>
    </citation>
    <scope>NUCLEOTIDE SEQUENCE [LARGE SCALE GENOMIC DNA]</scope>
</reference>
<keyword evidence="1" id="KW-0472">Membrane</keyword>
<name>A0A0G0Q138_9BACT</name>
<dbReference type="Proteomes" id="UP000033935">
    <property type="component" value="Unassembled WGS sequence"/>
</dbReference>
<organism evidence="2 3">
    <name type="scientific">Candidatus Uhrbacteria bacterium GW2011_GWF2_39_13</name>
    <dbReference type="NCBI Taxonomy" id="1618995"/>
    <lineage>
        <taxon>Bacteria</taxon>
        <taxon>Candidatus Uhriibacteriota</taxon>
    </lineage>
</organism>
<sequence length="207" mass="23378">MFARLRPNKKDPSKQRLPNKKILLFLTVAILGMVILLRFLGWISSDERSLLPNVPGLALLEDSTSLVHTIPLPSQTFGADLFTAGLYTQTQGVFPKGTIVLVYTKNNNRFVEIDYLPHVNLQEYLSSFTYPREEIHLTKDQSVWMLTIDTKPRCIDYEDDIPNRCEISKQLIFELDGRLVVIAIDGKSATQGEVLEIAKSILSVDGE</sequence>
<evidence type="ECO:0000256" key="1">
    <source>
        <dbReference type="SAM" id="Phobius"/>
    </source>
</evidence>
<protein>
    <submittedName>
        <fullName evidence="2">Uncharacterized protein</fullName>
    </submittedName>
</protein>
<evidence type="ECO:0000313" key="3">
    <source>
        <dbReference type="Proteomes" id="UP000033935"/>
    </source>
</evidence>
<gene>
    <name evidence="2" type="ORF">UT30_C0012G0006</name>
</gene>
<accession>A0A0G0Q138</accession>
<evidence type="ECO:0000313" key="2">
    <source>
        <dbReference type="EMBL" id="KKR04095.1"/>
    </source>
</evidence>
<dbReference type="AlphaFoldDB" id="A0A0G0Q138"/>
<feature type="transmembrane region" description="Helical" evidence="1">
    <location>
        <begin position="21"/>
        <end position="43"/>
    </location>
</feature>
<keyword evidence="1" id="KW-0812">Transmembrane</keyword>